<reference evidence="6 7" key="2">
    <citation type="submission" date="2018-11" db="EMBL/GenBank/DDBJ databases">
        <authorList>
            <consortium name="Pathogen Informatics"/>
        </authorList>
    </citation>
    <scope>NUCLEOTIDE SEQUENCE [LARGE SCALE GENOMIC DNA]</scope>
    <source>
        <strain evidence="6 7">MHpl1</strain>
    </source>
</reference>
<keyword evidence="2" id="KW-0812">Transmembrane</keyword>
<dbReference type="InterPro" id="IPR051689">
    <property type="entry name" value="Sterol_desaturase/TMEM195"/>
</dbReference>
<reference evidence="8" key="1">
    <citation type="submission" date="2017-02" db="UniProtKB">
        <authorList>
            <consortium name="WormBaseParasite"/>
        </authorList>
    </citation>
    <scope>IDENTIFICATION</scope>
</reference>
<evidence type="ECO:0000256" key="4">
    <source>
        <dbReference type="ARBA" id="ARBA00023002"/>
    </source>
</evidence>
<organism evidence="8">
    <name type="scientific">Haemonchus placei</name>
    <name type="common">Barber's pole worm</name>
    <dbReference type="NCBI Taxonomy" id="6290"/>
    <lineage>
        <taxon>Eukaryota</taxon>
        <taxon>Metazoa</taxon>
        <taxon>Ecdysozoa</taxon>
        <taxon>Nematoda</taxon>
        <taxon>Chromadorea</taxon>
        <taxon>Rhabditida</taxon>
        <taxon>Rhabditina</taxon>
        <taxon>Rhabditomorpha</taxon>
        <taxon>Strongyloidea</taxon>
        <taxon>Trichostrongylidae</taxon>
        <taxon>Haemonchus</taxon>
    </lineage>
</organism>
<dbReference type="AlphaFoldDB" id="A0A0N4VUE7"/>
<keyword evidence="4" id="KW-0560">Oxidoreductase</keyword>
<accession>A0A0N4VUE7</accession>
<comment type="subcellular location">
    <subcellularLocation>
        <location evidence="1">Endomembrane system</location>
        <topology evidence="1">Multi-pass membrane protein</topology>
    </subcellularLocation>
</comment>
<dbReference type="PANTHER" id="PTHR21624:SF4">
    <property type="entry name" value="ALKYLGLYCEROL MONOOXYGENASE"/>
    <property type="match status" value="1"/>
</dbReference>
<proteinExistence type="predicted"/>
<gene>
    <name evidence="6" type="ORF">HPLM_LOCUS915</name>
</gene>
<evidence type="ECO:0000313" key="6">
    <source>
        <dbReference type="EMBL" id="VDO06990.1"/>
    </source>
</evidence>
<sequence>MNDTFYDLDSNVTTIGYKQFLDRIFSNTSLGHRLRERLTLVNLRHVFYLISPYETAVETLEEVPNYNVEVSTWWLVFIITEFLILQISGHRERFALNDSITSICAGMLSQCFK</sequence>
<dbReference type="GO" id="GO:0005783">
    <property type="term" value="C:endoplasmic reticulum"/>
    <property type="evidence" value="ECO:0007669"/>
    <property type="project" value="TreeGrafter"/>
</dbReference>
<dbReference type="GO" id="GO:0050479">
    <property type="term" value="F:glyceryl-ether monooxygenase activity"/>
    <property type="evidence" value="ECO:0007669"/>
    <property type="project" value="TreeGrafter"/>
</dbReference>
<evidence type="ECO:0000256" key="3">
    <source>
        <dbReference type="ARBA" id="ARBA00022989"/>
    </source>
</evidence>
<evidence type="ECO:0000313" key="7">
    <source>
        <dbReference type="Proteomes" id="UP000268014"/>
    </source>
</evidence>
<keyword evidence="3" id="KW-1133">Transmembrane helix</keyword>
<evidence type="ECO:0000256" key="5">
    <source>
        <dbReference type="ARBA" id="ARBA00023136"/>
    </source>
</evidence>
<evidence type="ECO:0000256" key="2">
    <source>
        <dbReference type="ARBA" id="ARBA00022692"/>
    </source>
</evidence>
<dbReference type="WBParaSite" id="HPLM_0000091401-mRNA-1">
    <property type="protein sequence ID" value="HPLM_0000091401-mRNA-1"/>
    <property type="gene ID" value="HPLM_0000091401"/>
</dbReference>
<evidence type="ECO:0000313" key="8">
    <source>
        <dbReference type="WBParaSite" id="HPLM_0000091401-mRNA-1"/>
    </source>
</evidence>
<dbReference type="EMBL" id="UZAF01000951">
    <property type="protein sequence ID" value="VDO06990.1"/>
    <property type="molecule type" value="Genomic_DNA"/>
</dbReference>
<keyword evidence="5" id="KW-0472">Membrane</keyword>
<dbReference type="Proteomes" id="UP000268014">
    <property type="component" value="Unassembled WGS sequence"/>
</dbReference>
<dbReference type="PANTHER" id="PTHR21624">
    <property type="entry name" value="STEROL DESATURASE-RELATED PROTEIN"/>
    <property type="match status" value="1"/>
</dbReference>
<dbReference type="STRING" id="6290.A0A0N4VUE7"/>
<dbReference type="OrthoDB" id="5848975at2759"/>
<keyword evidence="7" id="KW-1185">Reference proteome</keyword>
<evidence type="ECO:0000256" key="1">
    <source>
        <dbReference type="ARBA" id="ARBA00004127"/>
    </source>
</evidence>
<protein>
    <submittedName>
        <fullName evidence="8">Bestrophin homolog</fullName>
    </submittedName>
</protein>
<dbReference type="GO" id="GO:0006643">
    <property type="term" value="P:membrane lipid metabolic process"/>
    <property type="evidence" value="ECO:0007669"/>
    <property type="project" value="TreeGrafter"/>
</dbReference>
<name>A0A0N4VUE7_HAEPC</name>
<dbReference type="GO" id="GO:0016020">
    <property type="term" value="C:membrane"/>
    <property type="evidence" value="ECO:0007669"/>
    <property type="project" value="GOC"/>
</dbReference>